<dbReference type="Proteomes" id="UP000594042">
    <property type="component" value="Chromosome"/>
</dbReference>
<gene>
    <name evidence="2" type="ORF">Cop2CBH44_26480</name>
</gene>
<dbReference type="EMBL" id="AP023322">
    <property type="protein sequence ID" value="BCI64295.1"/>
    <property type="molecule type" value="Genomic_DNA"/>
</dbReference>
<dbReference type="PROSITE" id="PS50983">
    <property type="entry name" value="FE_B12_PBP"/>
    <property type="match status" value="1"/>
</dbReference>
<evidence type="ECO:0000259" key="1">
    <source>
        <dbReference type="PROSITE" id="PS50983"/>
    </source>
</evidence>
<evidence type="ECO:0000313" key="3">
    <source>
        <dbReference type="Proteomes" id="UP000594042"/>
    </source>
</evidence>
<keyword evidence="3" id="KW-1185">Reference proteome</keyword>
<dbReference type="PANTHER" id="PTHR30535">
    <property type="entry name" value="VITAMIN B12-BINDING PROTEIN"/>
    <property type="match status" value="1"/>
</dbReference>
<dbReference type="PANTHER" id="PTHR30535:SF34">
    <property type="entry name" value="MOLYBDATE-BINDING PROTEIN MOLA"/>
    <property type="match status" value="1"/>
</dbReference>
<name>A0A7G1HX34_9BACT</name>
<protein>
    <submittedName>
        <fullName evidence="2">Iron ABC transporter substrate-binding protein</fullName>
    </submittedName>
</protein>
<accession>A0A7G1HX34</accession>
<dbReference type="InterPro" id="IPR002491">
    <property type="entry name" value="ABC_transptr_periplasmic_BD"/>
</dbReference>
<dbReference type="KEGG" id="copr:Cop2CBH44_26480"/>
<dbReference type="RefSeq" id="WP_200754988.1">
    <property type="nucleotide sequence ID" value="NZ_AP023322.1"/>
</dbReference>
<feature type="domain" description="Fe/B12 periplasmic-binding" evidence="1">
    <location>
        <begin position="90"/>
        <end position="358"/>
    </location>
</feature>
<proteinExistence type="predicted"/>
<dbReference type="InterPro" id="IPR050902">
    <property type="entry name" value="ABC_Transporter_SBP"/>
</dbReference>
<dbReference type="Pfam" id="PF01497">
    <property type="entry name" value="Peripla_BP_2"/>
    <property type="match status" value="1"/>
</dbReference>
<dbReference type="GO" id="GO:0071281">
    <property type="term" value="P:cellular response to iron ion"/>
    <property type="evidence" value="ECO:0007669"/>
    <property type="project" value="TreeGrafter"/>
</dbReference>
<sequence>MEKFLLLLSFYLILSCSPNNKQENNKSTEVYRTTYAQGFSIKKFPDYTEVQILNPWDTTRILHTYILVPRDTQLPSNIPLGTVVRIPLKNVAVYSSAHCSMLEAIDARQTITGICDSRYITLPFIKKGLSSGKIKDLGESYSPDVEKIIELNPEAILVSPMENTGYGRVEKCGIPIIECSDYMENHPLGRTEWIRLLGLFFGQEGKADSLFSQTMTRYNELCNNLPQKVHKPSVFTETKLSSVWYQPGGNSYMACLLKDAGADYIWKNDSHTGSIALSFETVFEKAHQADIWLIKYNNEKDLTYQSLEKDYKPYNQFDAFKNKKIYGCNTLKSSYYDDLPLHPDYILKDMINIFHPGHLSDTSLKYFKKLNE</sequence>
<evidence type="ECO:0000313" key="2">
    <source>
        <dbReference type="EMBL" id="BCI64295.1"/>
    </source>
</evidence>
<dbReference type="AlphaFoldDB" id="A0A7G1HX34"/>
<organism evidence="2 3">
    <name type="scientific">Coprobacter secundus subsp. similis</name>
    <dbReference type="NCBI Taxonomy" id="2751153"/>
    <lineage>
        <taxon>Bacteria</taxon>
        <taxon>Pseudomonadati</taxon>
        <taxon>Bacteroidota</taxon>
        <taxon>Bacteroidia</taxon>
        <taxon>Bacteroidales</taxon>
        <taxon>Barnesiellaceae</taxon>
        <taxon>Coprobacter</taxon>
    </lineage>
</organism>
<dbReference type="PROSITE" id="PS51257">
    <property type="entry name" value="PROKAR_LIPOPROTEIN"/>
    <property type="match status" value="1"/>
</dbReference>
<dbReference type="SUPFAM" id="SSF53807">
    <property type="entry name" value="Helical backbone' metal receptor"/>
    <property type="match status" value="1"/>
</dbReference>
<dbReference type="Gene3D" id="3.40.50.1980">
    <property type="entry name" value="Nitrogenase molybdenum iron protein domain"/>
    <property type="match status" value="2"/>
</dbReference>
<reference evidence="3" key="1">
    <citation type="submission" date="2020-07" db="EMBL/GenBank/DDBJ databases">
        <title>Complete genome sequencing of Coprobacter sp. strain 2CBH44.</title>
        <authorList>
            <person name="Sakamoto M."/>
            <person name="Murakami T."/>
            <person name="Mori H."/>
        </authorList>
    </citation>
    <scope>NUCLEOTIDE SEQUENCE [LARGE SCALE GENOMIC DNA]</scope>
    <source>
        <strain evidence="3">2CBH44</strain>
    </source>
</reference>